<dbReference type="Proteomes" id="UP000018624">
    <property type="component" value="Segment"/>
</dbReference>
<dbReference type="OrthoDB" id="37322at10239"/>
<protein>
    <submittedName>
        <fullName evidence="1">Uncharacterized protein</fullName>
    </submittedName>
</protein>
<accession>V5Q8U1</accession>
<name>V5Q8U1_9CAUD</name>
<reference evidence="1 2" key="1">
    <citation type="journal article" date="2014" name="J. Bacteriol.">
        <title>Characterization of novel virulent broad-host-range phages of Xylella fastidiosa and Xanthomonas.</title>
        <authorList>
            <person name="Ahern S.J."/>
            <person name="Das M."/>
            <person name="Bhowmick T.S."/>
            <person name="Young R."/>
            <person name="Gonzalez C.F."/>
        </authorList>
    </citation>
    <scope>NUCLEOTIDE SEQUENCE [LARGE SCALE GENOMIC DNA]</scope>
</reference>
<evidence type="ECO:0000313" key="2">
    <source>
        <dbReference type="Proteomes" id="UP000018624"/>
    </source>
</evidence>
<sequence>MTKIEHLEVLDDPTVEGLYAVELTRNPTIVHDPRMYAVMRWANGHWWERRPSLKTPFVPFTGMVLGWAGPMRYEDIEVLEDPPEFGFYAIWHHPYPHALPQHAEMEIAVWLPEYGQMRGRWWDNYGWNRHHGSVDGWIGPLPMLSRKPMWLLKREEGQDIGL</sequence>
<keyword evidence="2" id="KW-1185">Reference proteome</keyword>
<gene>
    <name evidence="1" type="ORF">Salvo_16</name>
</gene>
<proteinExistence type="predicted"/>
<evidence type="ECO:0000313" key="1">
    <source>
        <dbReference type="EMBL" id="AHB12216.1"/>
    </source>
</evidence>
<organism evidence="1 2">
    <name type="scientific">Xylella phage Salvo</name>
    <dbReference type="NCBI Taxonomy" id="1415147"/>
    <lineage>
        <taxon>Viruses</taxon>
        <taxon>Duplodnaviria</taxon>
        <taxon>Heunggongvirae</taxon>
        <taxon>Uroviricota</taxon>
        <taxon>Caudoviricetes</taxon>
        <taxon>Casjensviridae</taxon>
        <taxon>Salvovirus</taxon>
        <taxon>Salvovirus salvo</taxon>
    </lineage>
</organism>
<dbReference type="EMBL" id="KF626668">
    <property type="protein sequence ID" value="AHB12216.1"/>
    <property type="molecule type" value="Genomic_DNA"/>
</dbReference>